<evidence type="ECO:0000313" key="2">
    <source>
        <dbReference type="Proteomes" id="UP000257109"/>
    </source>
</evidence>
<sequence>MCKTYLSKLNHLIANFETFMTFTSDVTTYANQCNKFFMILVDIPPKFESICNQILLGSTISSYDALATQQSTSPIANVARTSNVVAFVSQSSFLGPMILAGASNHMTSNKSFFSRLSYLDSLSHVTWGDDSNKSSRFPTLTRIPNRISTMFLFMSLVAHVLYMTSLQVKINSLPSLSNVFFWVTHISRRVVFASIQFGFTK</sequence>
<dbReference type="AlphaFoldDB" id="A0A371FZZ3"/>
<organism evidence="1 2">
    <name type="scientific">Mucuna pruriens</name>
    <name type="common">Velvet bean</name>
    <name type="synonym">Dolichos pruriens</name>
    <dbReference type="NCBI Taxonomy" id="157652"/>
    <lineage>
        <taxon>Eukaryota</taxon>
        <taxon>Viridiplantae</taxon>
        <taxon>Streptophyta</taxon>
        <taxon>Embryophyta</taxon>
        <taxon>Tracheophyta</taxon>
        <taxon>Spermatophyta</taxon>
        <taxon>Magnoliopsida</taxon>
        <taxon>eudicotyledons</taxon>
        <taxon>Gunneridae</taxon>
        <taxon>Pentapetalae</taxon>
        <taxon>rosids</taxon>
        <taxon>fabids</taxon>
        <taxon>Fabales</taxon>
        <taxon>Fabaceae</taxon>
        <taxon>Papilionoideae</taxon>
        <taxon>50 kb inversion clade</taxon>
        <taxon>NPAAA clade</taxon>
        <taxon>indigoferoid/millettioid clade</taxon>
        <taxon>Phaseoleae</taxon>
        <taxon>Mucuna</taxon>
    </lineage>
</organism>
<dbReference type="OrthoDB" id="1428254at2759"/>
<keyword evidence="2" id="KW-1185">Reference proteome</keyword>
<dbReference type="EMBL" id="QJKJ01007227">
    <property type="protein sequence ID" value="RDX83858.1"/>
    <property type="molecule type" value="Genomic_DNA"/>
</dbReference>
<comment type="caution">
    <text evidence="1">The sequence shown here is derived from an EMBL/GenBank/DDBJ whole genome shotgun (WGS) entry which is preliminary data.</text>
</comment>
<feature type="non-terminal residue" evidence="1">
    <location>
        <position position="1"/>
    </location>
</feature>
<reference evidence="1" key="1">
    <citation type="submission" date="2018-05" db="EMBL/GenBank/DDBJ databases">
        <title>Draft genome of Mucuna pruriens seed.</title>
        <authorList>
            <person name="Nnadi N.E."/>
            <person name="Vos R."/>
            <person name="Hasami M.H."/>
            <person name="Devisetty U.K."/>
            <person name="Aguiy J.C."/>
        </authorList>
    </citation>
    <scope>NUCLEOTIDE SEQUENCE [LARGE SCALE GENOMIC DNA]</scope>
    <source>
        <strain evidence="1">JCA_2017</strain>
    </source>
</reference>
<dbReference type="Proteomes" id="UP000257109">
    <property type="component" value="Unassembled WGS sequence"/>
</dbReference>
<name>A0A371FZZ3_MUCPR</name>
<evidence type="ECO:0000313" key="1">
    <source>
        <dbReference type="EMBL" id="RDX83858.1"/>
    </source>
</evidence>
<gene>
    <name evidence="1" type="ORF">CR513_35183</name>
</gene>
<accession>A0A371FZZ3</accession>
<proteinExistence type="predicted"/>
<protein>
    <submittedName>
        <fullName evidence="1">Uncharacterized protein</fullName>
    </submittedName>
</protein>